<comment type="caution">
    <text evidence="1">The sequence shown here is derived from an EMBL/GenBank/DDBJ whole genome shotgun (WGS) entry which is preliminary data.</text>
</comment>
<dbReference type="Proteomes" id="UP001064489">
    <property type="component" value="Chromosome 5"/>
</dbReference>
<reference evidence="1" key="1">
    <citation type="journal article" date="2022" name="Plant J.">
        <title>Strategies of tolerance reflected in two North American maple genomes.</title>
        <authorList>
            <person name="McEvoy S.L."/>
            <person name="Sezen U.U."/>
            <person name="Trouern-Trend A."/>
            <person name="McMahon S.M."/>
            <person name="Schaberg P.G."/>
            <person name="Yang J."/>
            <person name="Wegrzyn J.L."/>
            <person name="Swenson N.G."/>
        </authorList>
    </citation>
    <scope>NUCLEOTIDE SEQUENCE</scope>
    <source>
        <strain evidence="1">91603</strain>
    </source>
</reference>
<protein>
    <recommendedName>
        <fullName evidence="3">Reverse transcriptase</fullName>
    </recommendedName>
</protein>
<proteinExistence type="predicted"/>
<dbReference type="AlphaFoldDB" id="A0AAD5NS20"/>
<organism evidence="1 2">
    <name type="scientific">Acer negundo</name>
    <name type="common">Box elder</name>
    <dbReference type="NCBI Taxonomy" id="4023"/>
    <lineage>
        <taxon>Eukaryota</taxon>
        <taxon>Viridiplantae</taxon>
        <taxon>Streptophyta</taxon>
        <taxon>Embryophyta</taxon>
        <taxon>Tracheophyta</taxon>
        <taxon>Spermatophyta</taxon>
        <taxon>Magnoliopsida</taxon>
        <taxon>eudicotyledons</taxon>
        <taxon>Gunneridae</taxon>
        <taxon>Pentapetalae</taxon>
        <taxon>rosids</taxon>
        <taxon>malvids</taxon>
        <taxon>Sapindales</taxon>
        <taxon>Sapindaceae</taxon>
        <taxon>Hippocastanoideae</taxon>
        <taxon>Acereae</taxon>
        <taxon>Acer</taxon>
    </lineage>
</organism>
<evidence type="ECO:0000313" key="1">
    <source>
        <dbReference type="EMBL" id="KAI9177267.1"/>
    </source>
</evidence>
<evidence type="ECO:0008006" key="3">
    <source>
        <dbReference type="Google" id="ProtNLM"/>
    </source>
</evidence>
<evidence type="ECO:0000313" key="2">
    <source>
        <dbReference type="Proteomes" id="UP001064489"/>
    </source>
</evidence>
<name>A0AAD5NS20_ACENE</name>
<gene>
    <name evidence="1" type="ORF">LWI28_013024</name>
</gene>
<keyword evidence="2" id="KW-1185">Reference proteome</keyword>
<reference evidence="1" key="2">
    <citation type="submission" date="2023-02" db="EMBL/GenBank/DDBJ databases">
        <authorList>
            <person name="Swenson N.G."/>
            <person name="Wegrzyn J.L."/>
            <person name="Mcevoy S.L."/>
        </authorList>
    </citation>
    <scope>NUCLEOTIDE SEQUENCE</scope>
    <source>
        <strain evidence="1">91603</strain>
        <tissue evidence="1">Leaf</tissue>
    </source>
</reference>
<sequence>MPGRMISNNAIIGIECIHALKTKNRRDGSLALKLDMSKADDRVEWQFLRFVMLKVGFSEAWLINFDKSGLCVSRSVSTAEGNRLVGLIGVRHVKCHECYLGLSCFIGRSKKVLFENIKDRLWGKVKVWRSKLLSMGGKEVMIKSVLQSILAYTMSIFKLLKGFIKEVHRIMNRFWWGSLDTSRRIHQASWVNSSLVKLRAALVLEIWVCSIVFNRTLLGKQGWRLLKFSSSFVARVLRGCYYPTSNFMEADTKSNGSWVWISLIWGHGILEKGISWRIGTGSSV</sequence>
<dbReference type="PANTHER" id="PTHR33116:SF86">
    <property type="entry name" value="REVERSE TRANSCRIPTASE DOMAIN-CONTAINING PROTEIN"/>
    <property type="match status" value="1"/>
</dbReference>
<accession>A0AAD5NS20</accession>
<dbReference type="EMBL" id="JAJSOW010000102">
    <property type="protein sequence ID" value="KAI9177267.1"/>
    <property type="molecule type" value="Genomic_DNA"/>
</dbReference>
<dbReference type="PANTHER" id="PTHR33116">
    <property type="entry name" value="REVERSE TRANSCRIPTASE ZINC-BINDING DOMAIN-CONTAINING PROTEIN-RELATED-RELATED"/>
    <property type="match status" value="1"/>
</dbReference>